<reference evidence="2 3" key="1">
    <citation type="journal article" date="2022" name="Front. Microbiol.">
        <title>High genomic differentiation and limited gene flow indicate recent cryptic speciation within the genus Laspinema (cyanobacteria).</title>
        <authorList>
            <person name="Stanojkovic A."/>
            <person name="Skoupy S."/>
            <person name="Skaloud P."/>
            <person name="Dvorak P."/>
        </authorList>
    </citation>
    <scope>NUCLEOTIDE SEQUENCE [LARGE SCALE GENOMIC DNA]</scope>
    <source>
        <strain evidence="2 3">D2a</strain>
    </source>
</reference>
<accession>A0ABT2MZ49</accession>
<feature type="region of interest" description="Disordered" evidence="1">
    <location>
        <begin position="1"/>
        <end position="28"/>
    </location>
</feature>
<organism evidence="2 3">
    <name type="scientific">Laspinema palackyanum D2a</name>
    <dbReference type="NCBI Taxonomy" id="2953684"/>
    <lineage>
        <taxon>Bacteria</taxon>
        <taxon>Bacillati</taxon>
        <taxon>Cyanobacteriota</taxon>
        <taxon>Cyanophyceae</taxon>
        <taxon>Oscillatoriophycideae</taxon>
        <taxon>Oscillatoriales</taxon>
        <taxon>Laspinemataceae</taxon>
        <taxon>Laspinema</taxon>
        <taxon>Laspinema palackyanum</taxon>
    </lineage>
</organism>
<name>A0ABT2MZ49_9CYAN</name>
<protein>
    <submittedName>
        <fullName evidence="2">Uncharacterized protein</fullName>
    </submittedName>
</protein>
<evidence type="ECO:0000313" key="3">
    <source>
        <dbReference type="Proteomes" id="UP001525890"/>
    </source>
</evidence>
<keyword evidence="3" id="KW-1185">Reference proteome</keyword>
<dbReference type="Proteomes" id="UP001525890">
    <property type="component" value="Unassembled WGS sequence"/>
</dbReference>
<feature type="compositionally biased region" description="Polar residues" evidence="1">
    <location>
        <begin position="12"/>
        <end position="28"/>
    </location>
</feature>
<proteinExistence type="predicted"/>
<evidence type="ECO:0000256" key="1">
    <source>
        <dbReference type="SAM" id="MobiDB-lite"/>
    </source>
</evidence>
<comment type="caution">
    <text evidence="2">The sequence shown here is derived from an EMBL/GenBank/DDBJ whole genome shotgun (WGS) entry which is preliminary data.</text>
</comment>
<evidence type="ECO:0000313" key="2">
    <source>
        <dbReference type="EMBL" id="MCT7969812.1"/>
    </source>
</evidence>
<dbReference type="EMBL" id="JAMXFF010000060">
    <property type="protein sequence ID" value="MCT7969812.1"/>
    <property type="molecule type" value="Genomic_DNA"/>
</dbReference>
<dbReference type="RefSeq" id="WP_368009257.1">
    <property type="nucleotide sequence ID" value="NZ_JAMXFF010000060.1"/>
</dbReference>
<gene>
    <name evidence="2" type="ORF">NG799_26205</name>
</gene>
<sequence length="137" mass="16332">MPRMEPMKPKRNQSAAFRNSAESQNRSNLRPEWLSGMIEWFRKQPNPSEYDIFLQQLTPFWDRAIEPTLIQEFGQGSTLYCIFYRDRDPSQVNLEIWDPHYVEQKPSQVFKLEGFPPKAIQNLPNYREQAEILILQN</sequence>